<protein>
    <submittedName>
        <fullName evidence="5">Putative sigma54 specific transcriptional regulator</fullName>
    </submittedName>
</protein>
<evidence type="ECO:0000313" key="6">
    <source>
        <dbReference type="Proteomes" id="UP000007039"/>
    </source>
</evidence>
<dbReference type="KEGG" id="cni:Calni_1353"/>
<dbReference type="SUPFAM" id="SSF55785">
    <property type="entry name" value="PYP-like sensor domain (PAS domain)"/>
    <property type="match status" value="1"/>
</dbReference>
<dbReference type="GO" id="GO:0005524">
    <property type="term" value="F:ATP binding"/>
    <property type="evidence" value="ECO:0007669"/>
    <property type="project" value="UniProtKB-KW"/>
</dbReference>
<feature type="domain" description="Sigma-54 factor interaction" evidence="3">
    <location>
        <begin position="157"/>
        <end position="386"/>
    </location>
</feature>
<dbReference type="PANTHER" id="PTHR32071:SF57">
    <property type="entry name" value="C4-DICARBOXYLATE TRANSPORT TRANSCRIPTIONAL REGULATORY PROTEIN DCTD"/>
    <property type="match status" value="1"/>
</dbReference>
<evidence type="ECO:0000313" key="5">
    <source>
        <dbReference type="EMBL" id="ADR19261.1"/>
    </source>
</evidence>
<dbReference type="Proteomes" id="UP000007039">
    <property type="component" value="Chromosome"/>
</dbReference>
<dbReference type="CDD" id="cd00130">
    <property type="entry name" value="PAS"/>
    <property type="match status" value="1"/>
</dbReference>
<dbReference type="Pfam" id="PF00158">
    <property type="entry name" value="Sigma54_activat"/>
    <property type="match status" value="1"/>
</dbReference>
<dbReference type="SMART" id="SM00091">
    <property type="entry name" value="PAS"/>
    <property type="match status" value="1"/>
</dbReference>
<dbReference type="PROSITE" id="PS00675">
    <property type="entry name" value="SIGMA54_INTERACT_1"/>
    <property type="match status" value="1"/>
</dbReference>
<dbReference type="Pfam" id="PF25601">
    <property type="entry name" value="AAA_lid_14"/>
    <property type="match status" value="1"/>
</dbReference>
<dbReference type="InterPro" id="IPR027417">
    <property type="entry name" value="P-loop_NTPase"/>
</dbReference>
<evidence type="ECO:0000259" key="3">
    <source>
        <dbReference type="PROSITE" id="PS50045"/>
    </source>
</evidence>
<evidence type="ECO:0000256" key="1">
    <source>
        <dbReference type="ARBA" id="ARBA00022741"/>
    </source>
</evidence>
<dbReference type="Gene3D" id="3.40.50.300">
    <property type="entry name" value="P-loop containing nucleotide triphosphate hydrolases"/>
    <property type="match status" value="1"/>
</dbReference>
<name>E4TJR5_CALNY</name>
<reference evidence="5 6" key="2">
    <citation type="journal article" date="2011" name="Stand. Genomic Sci.">
        <title>Complete genome sequence of Calditerrivibrio nitroreducens type strain (Yu37-1).</title>
        <authorList>
            <person name="Pitluck S."/>
            <person name="Sikorski J."/>
            <person name="Zeytun A."/>
            <person name="Lapidus A."/>
            <person name="Nolan M."/>
            <person name="Lucas S."/>
            <person name="Hammon N."/>
            <person name="Deshpande S."/>
            <person name="Cheng J.F."/>
            <person name="Tapia R."/>
            <person name="Han C."/>
            <person name="Goodwin L."/>
            <person name="Liolios K."/>
            <person name="Pagani I."/>
            <person name="Ivanova N."/>
            <person name="Mavromatis K."/>
            <person name="Pati A."/>
            <person name="Chen A."/>
            <person name="Palaniappan K."/>
            <person name="Hauser L."/>
            <person name="Chang Y.J."/>
            <person name="Jeffries C.D."/>
            <person name="Detter J.C."/>
            <person name="Brambilla E."/>
            <person name="Djao O.D."/>
            <person name="Rohde M."/>
            <person name="Spring S."/>
            <person name="Goker M."/>
            <person name="Woyke T."/>
            <person name="Bristow J."/>
            <person name="Eisen J.A."/>
            <person name="Markowitz V."/>
            <person name="Hugenholtz P."/>
            <person name="Kyrpides N.C."/>
            <person name="Klenk H.P."/>
            <person name="Land M."/>
        </authorList>
    </citation>
    <scope>NUCLEOTIDE SEQUENCE [LARGE SCALE GENOMIC DNA]</scope>
    <source>
        <strain evidence="6">DSM 19672 / NBRC 101217 / Yu37-1</strain>
    </source>
</reference>
<evidence type="ECO:0000256" key="2">
    <source>
        <dbReference type="ARBA" id="ARBA00022840"/>
    </source>
</evidence>
<keyword evidence="1" id="KW-0547">Nucleotide-binding</keyword>
<dbReference type="InterPro" id="IPR013767">
    <property type="entry name" value="PAS_fold"/>
</dbReference>
<proteinExistence type="predicted"/>
<keyword evidence="2" id="KW-0067">ATP-binding</keyword>
<dbReference type="AlphaFoldDB" id="E4TJR5"/>
<dbReference type="GO" id="GO:0006355">
    <property type="term" value="P:regulation of DNA-templated transcription"/>
    <property type="evidence" value="ECO:0007669"/>
    <property type="project" value="InterPro"/>
</dbReference>
<dbReference type="InterPro" id="IPR003593">
    <property type="entry name" value="AAA+_ATPase"/>
</dbReference>
<dbReference type="PANTHER" id="PTHR32071">
    <property type="entry name" value="TRANSCRIPTIONAL REGULATORY PROTEIN"/>
    <property type="match status" value="1"/>
</dbReference>
<dbReference type="eggNOG" id="COG3829">
    <property type="taxonomic scope" value="Bacteria"/>
</dbReference>
<dbReference type="Gene3D" id="1.10.10.60">
    <property type="entry name" value="Homeodomain-like"/>
    <property type="match status" value="1"/>
</dbReference>
<dbReference type="InterPro" id="IPR058031">
    <property type="entry name" value="AAA_lid_NorR"/>
</dbReference>
<dbReference type="InterPro" id="IPR025943">
    <property type="entry name" value="Sigma_54_int_dom_ATP-bd_2"/>
</dbReference>
<dbReference type="Gene3D" id="1.10.8.60">
    <property type="match status" value="1"/>
</dbReference>
<dbReference type="InterPro" id="IPR002078">
    <property type="entry name" value="Sigma_54_int"/>
</dbReference>
<dbReference type="Pfam" id="PF00989">
    <property type="entry name" value="PAS"/>
    <property type="match status" value="1"/>
</dbReference>
<sequence length="468" mass="53390">MSPALFIDFFLIITKNSFMENNKLNLEQLELILDNLFNGVYLADGEGKTVYVNKTFEQMAGISFEEIKGKNLHDLVYKHKYFTGSATLIVLQTKREATATYRTITNKNFLVKGKPIFNEKGEIIYVVNTIWDLTNIIYNSNIDLDTVSNFKLDQQNLISSNKRMNEVINIAIKIAPTDCTILITGETGVGKSLIAEVIHKLSTRKNGPFIKINCGAIPENLIESELFGYESGAFTGASSKGKKGLIEIANGGTLFLDEISELPYNTQSKLLTFIQDKEFIKVGGQKHLKADVRIISASNKDLYTLSKEGKFREDLFYRLNVVNLHIPPLRERIEDIPLLTKYFLEKYNLKYKFNKMIAHDVIEYFTKFHWEGNIRELENVIERLILLSKINLITIDDLNKIEFNQTIKDIHKSGNLMSTLNSIEKQILLNEKKSGKTTREIAKSLGISQSKVVRLFKKHNISDAKMNH</sequence>
<evidence type="ECO:0000259" key="4">
    <source>
        <dbReference type="PROSITE" id="PS50112"/>
    </source>
</evidence>
<dbReference type="STRING" id="768670.Calni_1353"/>
<organism evidence="5 6">
    <name type="scientific">Calditerrivibrio nitroreducens (strain DSM 19672 / NBRC 101217 / Yu37-1)</name>
    <dbReference type="NCBI Taxonomy" id="768670"/>
    <lineage>
        <taxon>Bacteria</taxon>
        <taxon>Pseudomonadati</taxon>
        <taxon>Deferribacterota</taxon>
        <taxon>Deferribacteres</taxon>
        <taxon>Deferribacterales</taxon>
        <taxon>Calditerrivibrionaceae</taxon>
    </lineage>
</organism>
<keyword evidence="6" id="KW-1185">Reference proteome</keyword>
<dbReference type="PROSITE" id="PS50045">
    <property type="entry name" value="SIGMA54_INTERACT_4"/>
    <property type="match status" value="1"/>
</dbReference>
<dbReference type="CDD" id="cd00009">
    <property type="entry name" value="AAA"/>
    <property type="match status" value="1"/>
</dbReference>
<dbReference type="Gene3D" id="3.30.450.20">
    <property type="entry name" value="PAS domain"/>
    <property type="match status" value="1"/>
</dbReference>
<dbReference type="HOGENOM" id="CLU_000445_8_1_0"/>
<feature type="domain" description="PAS" evidence="4">
    <location>
        <begin position="25"/>
        <end position="77"/>
    </location>
</feature>
<dbReference type="InterPro" id="IPR025662">
    <property type="entry name" value="Sigma_54_int_dom_ATP-bd_1"/>
</dbReference>
<gene>
    <name evidence="5" type="ordered locus">Calni_1353</name>
</gene>
<dbReference type="NCBIfam" id="TIGR00229">
    <property type="entry name" value="sensory_box"/>
    <property type="match status" value="1"/>
</dbReference>
<dbReference type="EMBL" id="CP002347">
    <property type="protein sequence ID" value="ADR19261.1"/>
    <property type="molecule type" value="Genomic_DNA"/>
</dbReference>
<dbReference type="InterPro" id="IPR035965">
    <property type="entry name" value="PAS-like_dom_sf"/>
</dbReference>
<reference key="1">
    <citation type="submission" date="2010-11" db="EMBL/GenBank/DDBJ databases">
        <title>The complete genome of chromosome of Calditerrivibrio nitroreducens DSM 19672.</title>
        <authorList>
            <consortium name="US DOE Joint Genome Institute (JGI-PGF)"/>
            <person name="Lucas S."/>
            <person name="Copeland A."/>
            <person name="Lapidus A."/>
            <person name="Bruce D."/>
            <person name="Goodwin L."/>
            <person name="Pitluck S."/>
            <person name="Kyrpides N."/>
            <person name="Mavromatis K."/>
            <person name="Ivanova N."/>
            <person name="Mikhailova N."/>
            <person name="Zeytun A."/>
            <person name="Brettin T."/>
            <person name="Detter J.C."/>
            <person name="Tapia R."/>
            <person name="Han C."/>
            <person name="Land M."/>
            <person name="Hauser L."/>
            <person name="Markowitz V."/>
            <person name="Cheng J.-F."/>
            <person name="Hugenholtz P."/>
            <person name="Woyke T."/>
            <person name="Wu D."/>
            <person name="Spring S."/>
            <person name="Schroeder M."/>
            <person name="Brambilla E."/>
            <person name="Klenk H.-P."/>
            <person name="Eisen J.A."/>
        </authorList>
    </citation>
    <scope>NUCLEOTIDE SEQUENCE [LARGE SCALE GENOMIC DNA]</scope>
    <source>
        <strain>DSM 19672</strain>
    </source>
</reference>
<dbReference type="PROSITE" id="PS00676">
    <property type="entry name" value="SIGMA54_INTERACT_2"/>
    <property type="match status" value="1"/>
</dbReference>
<dbReference type="SMART" id="SM00382">
    <property type="entry name" value="AAA"/>
    <property type="match status" value="1"/>
</dbReference>
<dbReference type="FunFam" id="3.40.50.300:FF:000006">
    <property type="entry name" value="DNA-binding transcriptional regulator NtrC"/>
    <property type="match status" value="1"/>
</dbReference>
<accession>E4TJR5</accession>
<dbReference type="InterPro" id="IPR000014">
    <property type="entry name" value="PAS"/>
</dbReference>
<dbReference type="SUPFAM" id="SSF52540">
    <property type="entry name" value="P-loop containing nucleoside triphosphate hydrolases"/>
    <property type="match status" value="1"/>
</dbReference>
<dbReference type="PROSITE" id="PS50112">
    <property type="entry name" value="PAS"/>
    <property type="match status" value="1"/>
</dbReference>